<comment type="caution">
    <text evidence="3">The sequence shown here is derived from an EMBL/GenBank/DDBJ whole genome shotgun (WGS) entry which is preliminary data.</text>
</comment>
<feature type="chain" id="PRO_5012765442" evidence="1">
    <location>
        <begin position="20"/>
        <end position="80"/>
    </location>
</feature>
<dbReference type="EMBL" id="NTHN02000016">
    <property type="protein sequence ID" value="MCT4370706.1"/>
    <property type="molecule type" value="Genomic_DNA"/>
</dbReference>
<reference evidence="3" key="1">
    <citation type="submission" date="2017-09" db="EMBL/GenBank/DDBJ databases">
        <title>Yangia sp. SAOS 153D whole genome sequencing.</title>
        <authorList>
            <person name="Verma A."/>
            <person name="Krishnamurthi S."/>
        </authorList>
    </citation>
    <scope>NUCLEOTIDE SEQUENCE [LARGE SCALE GENOMIC DNA]</scope>
    <source>
        <strain evidence="3">SAOS 153D</strain>
    </source>
</reference>
<evidence type="ECO:0000313" key="3">
    <source>
        <dbReference type="EMBL" id="PBD19248.1"/>
    </source>
</evidence>
<feature type="signal peptide" evidence="1">
    <location>
        <begin position="1"/>
        <end position="19"/>
    </location>
</feature>
<reference evidence="4" key="2">
    <citation type="submission" date="2023-07" db="EMBL/GenBank/DDBJ databases">
        <title>Yangia mangrovi SAOS 153D genome.</title>
        <authorList>
            <person name="Verma A."/>
            <person name="Pal Y."/>
            <person name="Sundharam S."/>
            <person name="Bisht B."/>
            <person name="Srinivasan K."/>
        </authorList>
    </citation>
    <scope>NUCLEOTIDE SEQUENCE [LARGE SCALE GENOMIC DNA]</scope>
    <source>
        <strain evidence="4">SAOS 153D</strain>
    </source>
</reference>
<protein>
    <submittedName>
        <fullName evidence="3">Uncharacterized protein</fullName>
    </submittedName>
</protein>
<proteinExistence type="predicted"/>
<reference evidence="2" key="3">
    <citation type="submission" date="2024-05" db="EMBL/GenBank/DDBJ databases">
        <title>Yangia mangrovi SAOS 153D genome.</title>
        <authorList>
            <person name="Verma A."/>
            <person name="Pal Y."/>
            <person name="Sundharam S."/>
            <person name="Bisht B."/>
            <person name="Srinivasan K."/>
        </authorList>
    </citation>
    <scope>NUCLEOTIDE SEQUENCE</scope>
    <source>
        <strain evidence="2">SAOS 153D</strain>
    </source>
</reference>
<accession>A0A2A3JVW1</accession>
<organism evidence="3">
    <name type="scientific">Alloyangia mangrovi</name>
    <dbReference type="NCBI Taxonomy" id="1779329"/>
    <lineage>
        <taxon>Bacteria</taxon>
        <taxon>Pseudomonadati</taxon>
        <taxon>Pseudomonadota</taxon>
        <taxon>Alphaproteobacteria</taxon>
        <taxon>Rhodobacterales</taxon>
        <taxon>Roseobacteraceae</taxon>
        <taxon>Alloyangia</taxon>
    </lineage>
</organism>
<evidence type="ECO:0000256" key="1">
    <source>
        <dbReference type="SAM" id="SignalP"/>
    </source>
</evidence>
<keyword evidence="4" id="KW-1185">Reference proteome</keyword>
<keyword evidence="1" id="KW-0732">Signal</keyword>
<evidence type="ECO:0000313" key="4">
    <source>
        <dbReference type="Proteomes" id="UP000217448"/>
    </source>
</evidence>
<evidence type="ECO:0000313" key="2">
    <source>
        <dbReference type="EMBL" id="MCT4370706.1"/>
    </source>
</evidence>
<name>A0A2A3JVW1_9RHOB</name>
<dbReference type="RefSeq" id="WP_095882203.1">
    <property type="nucleotide sequence ID" value="NZ_NTHN02000016.1"/>
</dbReference>
<gene>
    <name evidence="2" type="ORF">CLG85_010390</name>
    <name evidence="3" type="ORF">CLG85_10435</name>
</gene>
<dbReference type="Proteomes" id="UP000217448">
    <property type="component" value="Unassembled WGS sequence"/>
</dbReference>
<dbReference type="EMBL" id="NTHN01000151">
    <property type="protein sequence ID" value="PBD19248.1"/>
    <property type="molecule type" value="Genomic_DNA"/>
</dbReference>
<sequence length="80" mass="8484">MQRLALALALALVAAPAFAFHCPADMSKIDAALDAGPKLSEADLARVRQLRAEGERLHAAGQHQQSVDTLAEALRILGIK</sequence>
<dbReference type="AlphaFoldDB" id="A0A2A3JVW1"/>
<dbReference type="OrthoDB" id="8480939at2"/>